<dbReference type="InterPro" id="IPR000276">
    <property type="entry name" value="GPCR_Rhodpsn"/>
</dbReference>
<evidence type="ECO:0000256" key="10">
    <source>
        <dbReference type="SAM" id="Phobius"/>
    </source>
</evidence>
<feature type="transmembrane region" description="Helical" evidence="10">
    <location>
        <begin position="129"/>
        <end position="155"/>
    </location>
</feature>
<dbReference type="EMBL" id="UYWY01019412">
    <property type="protein sequence ID" value="VDM37195.1"/>
    <property type="molecule type" value="Genomic_DNA"/>
</dbReference>
<evidence type="ECO:0000256" key="9">
    <source>
        <dbReference type="RuleBase" id="RU000688"/>
    </source>
</evidence>
<keyword evidence="13" id="KW-1185">Reference proteome</keyword>
<keyword evidence="4 10" id="KW-1133">Transmembrane helix</keyword>
<reference evidence="14" key="1">
    <citation type="submission" date="2016-06" db="UniProtKB">
        <authorList>
            <consortium name="WormBaseParasite"/>
        </authorList>
    </citation>
    <scope>IDENTIFICATION</scope>
</reference>
<dbReference type="SUPFAM" id="SSF81321">
    <property type="entry name" value="Family A G protein-coupled receptor-like"/>
    <property type="match status" value="1"/>
</dbReference>
<dbReference type="GO" id="GO:0004995">
    <property type="term" value="F:tachykinin receptor activity"/>
    <property type="evidence" value="ECO:0007669"/>
    <property type="project" value="InterPro"/>
</dbReference>
<dbReference type="Gene3D" id="1.20.1070.10">
    <property type="entry name" value="Rhodopsin 7-helix transmembrane proteins"/>
    <property type="match status" value="1"/>
</dbReference>
<evidence type="ECO:0000256" key="8">
    <source>
        <dbReference type="ARBA" id="ARBA00023224"/>
    </source>
</evidence>
<dbReference type="PRINTS" id="PR00237">
    <property type="entry name" value="GPCRRHODOPSN"/>
</dbReference>
<feature type="transmembrane region" description="Helical" evidence="10">
    <location>
        <begin position="310"/>
        <end position="328"/>
    </location>
</feature>
<evidence type="ECO:0000256" key="5">
    <source>
        <dbReference type="ARBA" id="ARBA00023040"/>
    </source>
</evidence>
<feature type="domain" description="G-protein coupled receptors family 1 profile" evidence="11">
    <location>
        <begin position="108"/>
        <end position="334"/>
    </location>
</feature>
<evidence type="ECO:0000256" key="4">
    <source>
        <dbReference type="ARBA" id="ARBA00022989"/>
    </source>
</evidence>
<evidence type="ECO:0000313" key="12">
    <source>
        <dbReference type="EMBL" id="VDM37195.1"/>
    </source>
</evidence>
<comment type="similarity">
    <text evidence="9">Belongs to the G-protein coupled receptor 1 family.</text>
</comment>
<dbReference type="PANTHER" id="PTHR46925">
    <property type="entry name" value="G-PROTEIN COUPLED RECEPTOR TKR-1-RELATED"/>
    <property type="match status" value="1"/>
</dbReference>
<evidence type="ECO:0000313" key="14">
    <source>
        <dbReference type="WBParaSite" id="TCNE_0000593601-mRNA-1"/>
    </source>
</evidence>
<dbReference type="Pfam" id="PF00001">
    <property type="entry name" value="7tm_1"/>
    <property type="match status" value="1"/>
</dbReference>
<dbReference type="AlphaFoldDB" id="A0A183UBR6"/>
<comment type="subcellular location">
    <subcellularLocation>
        <location evidence="1">Cell membrane</location>
        <topology evidence="1">Multi-pass membrane protein</topology>
    </subcellularLocation>
</comment>
<evidence type="ECO:0000256" key="1">
    <source>
        <dbReference type="ARBA" id="ARBA00004651"/>
    </source>
</evidence>
<evidence type="ECO:0000313" key="13">
    <source>
        <dbReference type="Proteomes" id="UP000050794"/>
    </source>
</evidence>
<keyword evidence="3 9" id="KW-0812">Transmembrane</keyword>
<keyword evidence="2" id="KW-1003">Cell membrane</keyword>
<dbReference type="InterPro" id="IPR017452">
    <property type="entry name" value="GPCR_Rhodpsn_7TM"/>
</dbReference>
<sequence length="472" mass="54697">MDAASRWDFKNNGLKYISPDLLIIRHIHDVSIGQYRRMIENFTLEAIEREYQNETVLTMIAEYVCSNVKVSTPMPDLHCQQFPVKHSIPTQIVVASAFSVLILTAVIGNCVVMWIIATHKVMHRAFNYFLFNMAFADFLIALLNVGTTWTFNFYYDWWYGDFCAVNLFFGVAPTCVSVFTMMAVSWDRCHAVVNPIRRRWLSSRRIMWVIVGIWMSAACLALPVAIHARTEKHFFFSVQHHSVSIQWLCISDFAYKVVYDNVLLIIQYVLPLLVLSATYGRIACAFREQADSFQQQSTKYREHLCAKRKAVKMLALVVFIFMVCWLPYQLYHAVLERLISDFELASYSYMIFYCFRLGFRYVFRWLPCVNCTTEEYEQSELFPEKLRSNANNRWMQKNTRGKCSTYTIEDYADVQCRKSSTGSDAARTCTMPLIKKSVLNRSLHNGLNTAHFCKSTAPLICATDRKVVGESV</sequence>
<dbReference type="PANTHER" id="PTHR46925:SF2">
    <property type="entry name" value="G-PROTEIN COUPLED RECEPTOR TKR-1-RELATED"/>
    <property type="match status" value="1"/>
</dbReference>
<keyword evidence="5 9" id="KW-0297">G-protein coupled receptor</keyword>
<dbReference type="PROSITE" id="PS00237">
    <property type="entry name" value="G_PROTEIN_RECEP_F1_1"/>
    <property type="match status" value="1"/>
</dbReference>
<dbReference type="PROSITE" id="PS50262">
    <property type="entry name" value="G_PROTEIN_RECEP_F1_2"/>
    <property type="match status" value="1"/>
</dbReference>
<reference evidence="12 13" key="2">
    <citation type="submission" date="2018-11" db="EMBL/GenBank/DDBJ databases">
        <authorList>
            <consortium name="Pathogen Informatics"/>
        </authorList>
    </citation>
    <scope>NUCLEOTIDE SEQUENCE [LARGE SCALE GENOMIC DNA]</scope>
</reference>
<keyword evidence="7 9" id="KW-0675">Receptor</keyword>
<proteinExistence type="inferred from homology"/>
<evidence type="ECO:0000256" key="7">
    <source>
        <dbReference type="ARBA" id="ARBA00023170"/>
    </source>
</evidence>
<feature type="transmembrane region" description="Helical" evidence="10">
    <location>
        <begin position="262"/>
        <end position="280"/>
    </location>
</feature>
<dbReference type="GO" id="GO:0005886">
    <property type="term" value="C:plasma membrane"/>
    <property type="evidence" value="ECO:0007669"/>
    <property type="project" value="UniProtKB-SubCell"/>
</dbReference>
<feature type="transmembrane region" description="Helical" evidence="10">
    <location>
        <begin position="167"/>
        <end position="186"/>
    </location>
</feature>
<organism evidence="13 14">
    <name type="scientific">Toxocara canis</name>
    <name type="common">Canine roundworm</name>
    <dbReference type="NCBI Taxonomy" id="6265"/>
    <lineage>
        <taxon>Eukaryota</taxon>
        <taxon>Metazoa</taxon>
        <taxon>Ecdysozoa</taxon>
        <taxon>Nematoda</taxon>
        <taxon>Chromadorea</taxon>
        <taxon>Rhabditida</taxon>
        <taxon>Spirurina</taxon>
        <taxon>Ascaridomorpha</taxon>
        <taxon>Ascaridoidea</taxon>
        <taxon>Toxocaridae</taxon>
        <taxon>Toxocara</taxon>
    </lineage>
</organism>
<keyword evidence="8 9" id="KW-0807">Transducer</keyword>
<evidence type="ECO:0000259" key="11">
    <source>
        <dbReference type="PROSITE" id="PS50262"/>
    </source>
</evidence>
<evidence type="ECO:0000256" key="3">
    <source>
        <dbReference type="ARBA" id="ARBA00022692"/>
    </source>
</evidence>
<dbReference type="WBParaSite" id="TCNE_0000593601-mRNA-1">
    <property type="protein sequence ID" value="TCNE_0000593601-mRNA-1"/>
    <property type="gene ID" value="TCNE_0000593601"/>
</dbReference>
<keyword evidence="6 10" id="KW-0472">Membrane</keyword>
<accession>A0A183UBR6</accession>
<feature type="transmembrane region" description="Helical" evidence="10">
    <location>
        <begin position="92"/>
        <end position="117"/>
    </location>
</feature>
<dbReference type="Proteomes" id="UP000050794">
    <property type="component" value="Unassembled WGS sequence"/>
</dbReference>
<dbReference type="InterPro" id="IPR001681">
    <property type="entry name" value="Neurokn_rcpt"/>
</dbReference>
<name>A0A183UBR6_TOXCA</name>
<feature type="transmembrane region" description="Helical" evidence="10">
    <location>
        <begin position="206"/>
        <end position="226"/>
    </location>
</feature>
<protein>
    <submittedName>
        <fullName evidence="14">G_PROTEIN_RECEP_F1_2 domain-containing protein</fullName>
    </submittedName>
</protein>
<evidence type="ECO:0000256" key="6">
    <source>
        <dbReference type="ARBA" id="ARBA00023136"/>
    </source>
</evidence>
<evidence type="ECO:0000256" key="2">
    <source>
        <dbReference type="ARBA" id="ARBA00022475"/>
    </source>
</evidence>
<gene>
    <name evidence="12" type="ORF">TCNE_LOCUS5936</name>
</gene>